<sequence length="77" mass="8054">MNDPDLTVHVAPARSGRPPSRSRDLKPHELVRVEIRMPAAVAGPLFARACAARRPVSAVASDLLASALADDARGGMA</sequence>
<organism evidence="2 3">
    <name type="scientific">Cellulomonas phragmiteti</name>
    <dbReference type="NCBI Taxonomy" id="478780"/>
    <lineage>
        <taxon>Bacteria</taxon>
        <taxon>Bacillati</taxon>
        <taxon>Actinomycetota</taxon>
        <taxon>Actinomycetes</taxon>
        <taxon>Micrococcales</taxon>
        <taxon>Cellulomonadaceae</taxon>
        <taxon>Cellulomonas</taxon>
    </lineage>
</organism>
<feature type="region of interest" description="Disordered" evidence="1">
    <location>
        <begin position="1"/>
        <end position="24"/>
    </location>
</feature>
<evidence type="ECO:0000256" key="1">
    <source>
        <dbReference type="SAM" id="MobiDB-lite"/>
    </source>
</evidence>
<gene>
    <name evidence="2" type="ORF">Cph01nite_31430</name>
</gene>
<comment type="caution">
    <text evidence="2">The sequence shown here is derived from an EMBL/GenBank/DDBJ whole genome shotgun (WGS) entry which is preliminary data.</text>
</comment>
<dbReference type="EMBL" id="BONP01000025">
    <property type="protein sequence ID" value="GIG41381.1"/>
    <property type="molecule type" value="Genomic_DNA"/>
</dbReference>
<name>A0ABQ4DPV9_9CELL</name>
<evidence type="ECO:0000313" key="3">
    <source>
        <dbReference type="Proteomes" id="UP000614741"/>
    </source>
</evidence>
<reference evidence="2 3" key="1">
    <citation type="submission" date="2021-01" db="EMBL/GenBank/DDBJ databases">
        <title>Whole genome shotgun sequence of Cellulomonas phragmiteti NBRC 110785.</title>
        <authorList>
            <person name="Komaki H."/>
            <person name="Tamura T."/>
        </authorList>
    </citation>
    <scope>NUCLEOTIDE SEQUENCE [LARGE SCALE GENOMIC DNA]</scope>
    <source>
        <strain evidence="2 3">NBRC 110785</strain>
    </source>
</reference>
<keyword evidence="3" id="KW-1185">Reference proteome</keyword>
<protein>
    <submittedName>
        <fullName evidence="2">Uncharacterized protein</fullName>
    </submittedName>
</protein>
<dbReference type="Proteomes" id="UP000614741">
    <property type="component" value="Unassembled WGS sequence"/>
</dbReference>
<evidence type="ECO:0000313" key="2">
    <source>
        <dbReference type="EMBL" id="GIG41381.1"/>
    </source>
</evidence>
<accession>A0ABQ4DPV9</accession>
<proteinExistence type="predicted"/>